<protein>
    <submittedName>
        <fullName evidence="1">Uncharacterized protein</fullName>
    </submittedName>
</protein>
<evidence type="ECO:0000313" key="2">
    <source>
        <dbReference type="Proteomes" id="UP001320706"/>
    </source>
</evidence>
<accession>A0ACC3SD04</accession>
<sequence>MDAVKDNLNAGDSVTLSGPEAARGPSPTMHCPPRHLMPQLVRPQPQIAEGWKRRVTRVQYPIGITVLPRARLVGHGPWGGTSIQSGTEKSIATRPSRPCRDDGEASG</sequence>
<dbReference type="Proteomes" id="UP001320706">
    <property type="component" value="Unassembled WGS sequence"/>
</dbReference>
<organism evidence="1 2">
    <name type="scientific">Zalaria obscura</name>
    <dbReference type="NCBI Taxonomy" id="2024903"/>
    <lineage>
        <taxon>Eukaryota</taxon>
        <taxon>Fungi</taxon>
        <taxon>Dikarya</taxon>
        <taxon>Ascomycota</taxon>
        <taxon>Pezizomycotina</taxon>
        <taxon>Dothideomycetes</taxon>
        <taxon>Dothideomycetidae</taxon>
        <taxon>Dothideales</taxon>
        <taxon>Zalariaceae</taxon>
        <taxon>Zalaria</taxon>
    </lineage>
</organism>
<reference evidence="1" key="1">
    <citation type="submission" date="2024-02" db="EMBL/GenBank/DDBJ databases">
        <title>Metagenome Assembled Genome of Zalaria obscura JY119.</title>
        <authorList>
            <person name="Vighnesh L."/>
            <person name="Jagadeeshwari U."/>
            <person name="Venkata Ramana C."/>
            <person name="Sasikala C."/>
        </authorList>
    </citation>
    <scope>NUCLEOTIDE SEQUENCE</scope>
    <source>
        <strain evidence="1">JY119</strain>
    </source>
</reference>
<gene>
    <name evidence="1" type="ORF">M8818_003909</name>
</gene>
<keyword evidence="2" id="KW-1185">Reference proteome</keyword>
<dbReference type="EMBL" id="JAMKPW020000018">
    <property type="protein sequence ID" value="KAK8208946.1"/>
    <property type="molecule type" value="Genomic_DNA"/>
</dbReference>
<evidence type="ECO:0000313" key="1">
    <source>
        <dbReference type="EMBL" id="KAK8208946.1"/>
    </source>
</evidence>
<name>A0ACC3SD04_9PEZI</name>
<comment type="caution">
    <text evidence="1">The sequence shown here is derived from an EMBL/GenBank/DDBJ whole genome shotgun (WGS) entry which is preliminary data.</text>
</comment>
<proteinExistence type="predicted"/>